<dbReference type="InterPro" id="IPR043428">
    <property type="entry name" value="LivM-like"/>
</dbReference>
<accession>F4CZX1</accession>
<dbReference type="STRING" id="675635.Psed_2601"/>
<dbReference type="eggNOG" id="COG4177">
    <property type="taxonomic scope" value="Bacteria"/>
</dbReference>
<feature type="transmembrane region" description="Helical" evidence="7">
    <location>
        <begin position="65"/>
        <end position="84"/>
    </location>
</feature>
<evidence type="ECO:0000313" key="8">
    <source>
        <dbReference type="EMBL" id="AEA24804.1"/>
    </source>
</evidence>
<protein>
    <submittedName>
        <fullName evidence="8">ABC-type transporter, integral membrane subunit</fullName>
    </submittedName>
</protein>
<feature type="transmembrane region" description="Helical" evidence="7">
    <location>
        <begin position="115"/>
        <end position="135"/>
    </location>
</feature>
<feature type="transmembrane region" description="Helical" evidence="7">
    <location>
        <begin position="183"/>
        <end position="204"/>
    </location>
</feature>
<feature type="transmembrane region" description="Helical" evidence="7">
    <location>
        <begin position="142"/>
        <end position="163"/>
    </location>
</feature>
<dbReference type="Proteomes" id="UP000007809">
    <property type="component" value="Chromosome"/>
</dbReference>
<feature type="transmembrane region" description="Helical" evidence="7">
    <location>
        <begin position="42"/>
        <end position="59"/>
    </location>
</feature>
<feature type="transmembrane region" description="Helical" evidence="7">
    <location>
        <begin position="313"/>
        <end position="334"/>
    </location>
</feature>
<comment type="subcellular location">
    <subcellularLocation>
        <location evidence="1">Cell membrane</location>
        <topology evidence="1">Multi-pass membrane protein</topology>
    </subcellularLocation>
</comment>
<dbReference type="AlphaFoldDB" id="F4CZX1"/>
<name>F4CZX1_PSEUX</name>
<dbReference type="OrthoDB" id="9814461at2"/>
<organism evidence="8 9">
    <name type="scientific">Pseudonocardia dioxanivorans (strain ATCC 55486 / DSM 44775 / JCM 13855 / CB1190)</name>
    <dbReference type="NCBI Taxonomy" id="675635"/>
    <lineage>
        <taxon>Bacteria</taxon>
        <taxon>Bacillati</taxon>
        <taxon>Actinomycetota</taxon>
        <taxon>Actinomycetes</taxon>
        <taxon>Pseudonocardiales</taxon>
        <taxon>Pseudonocardiaceae</taxon>
        <taxon>Pseudonocardia</taxon>
    </lineage>
</organism>
<dbReference type="Pfam" id="PF02653">
    <property type="entry name" value="BPD_transp_2"/>
    <property type="match status" value="1"/>
</dbReference>
<dbReference type="HOGENOM" id="CLU_031365_2_1_11"/>
<dbReference type="PANTHER" id="PTHR30482:SF10">
    <property type="entry name" value="HIGH-AFFINITY BRANCHED-CHAIN AMINO ACID TRANSPORT PROTEIN BRAE"/>
    <property type="match status" value="1"/>
</dbReference>
<evidence type="ECO:0000256" key="4">
    <source>
        <dbReference type="ARBA" id="ARBA00022989"/>
    </source>
</evidence>
<evidence type="ECO:0000313" key="9">
    <source>
        <dbReference type="Proteomes" id="UP000007809"/>
    </source>
</evidence>
<dbReference type="EMBL" id="CP002593">
    <property type="protein sequence ID" value="AEA24804.1"/>
    <property type="molecule type" value="Genomic_DNA"/>
</dbReference>
<evidence type="ECO:0000256" key="3">
    <source>
        <dbReference type="ARBA" id="ARBA00022692"/>
    </source>
</evidence>
<dbReference type="InterPro" id="IPR001851">
    <property type="entry name" value="ABC_transp_permease"/>
</dbReference>
<keyword evidence="3 7" id="KW-0812">Transmembrane</keyword>
<keyword evidence="2" id="KW-1003">Cell membrane</keyword>
<evidence type="ECO:0000256" key="7">
    <source>
        <dbReference type="SAM" id="Phobius"/>
    </source>
</evidence>
<reference evidence="8 9" key="1">
    <citation type="journal article" date="2011" name="J. Bacteriol.">
        <title>Genome sequence of the 1,4-dioxane-degrading Pseudonocardia dioxanivorans strain CB1190.</title>
        <authorList>
            <person name="Sales C.M."/>
            <person name="Mahendra S."/>
            <person name="Grostern A."/>
            <person name="Parales R.E."/>
            <person name="Goodwin L.A."/>
            <person name="Woyke T."/>
            <person name="Nolan M."/>
            <person name="Lapidus A."/>
            <person name="Chertkov O."/>
            <person name="Ovchinnikova G."/>
            <person name="Sczyrba A."/>
            <person name="Alvarez-Cohen L."/>
        </authorList>
    </citation>
    <scope>NUCLEOTIDE SEQUENCE [LARGE SCALE GENOMIC DNA]</scope>
    <source>
        <strain evidence="9">ATCC 55486 / DSM 44775 / JCM 13855 / CB1190</strain>
    </source>
</reference>
<evidence type="ECO:0000256" key="6">
    <source>
        <dbReference type="SAM" id="MobiDB-lite"/>
    </source>
</evidence>
<dbReference type="GO" id="GO:0005886">
    <property type="term" value="C:plasma membrane"/>
    <property type="evidence" value="ECO:0007669"/>
    <property type="project" value="UniProtKB-SubCell"/>
</dbReference>
<gene>
    <name evidence="8" type="ordered locus">Psed_2601</name>
</gene>
<feature type="transmembrane region" description="Helical" evidence="7">
    <location>
        <begin position="238"/>
        <end position="255"/>
    </location>
</feature>
<dbReference type="CDD" id="cd06581">
    <property type="entry name" value="TM_PBP1_LivM_like"/>
    <property type="match status" value="1"/>
</dbReference>
<proteinExistence type="predicted"/>
<dbReference type="PANTHER" id="PTHR30482">
    <property type="entry name" value="HIGH-AFFINITY BRANCHED-CHAIN AMINO ACID TRANSPORT SYSTEM PERMEASE"/>
    <property type="match status" value="1"/>
</dbReference>
<feature type="region of interest" description="Disordered" evidence="6">
    <location>
        <begin position="350"/>
        <end position="373"/>
    </location>
</feature>
<feature type="compositionally biased region" description="Low complexity" evidence="6">
    <location>
        <begin position="356"/>
        <end position="367"/>
    </location>
</feature>
<feature type="transmembrane region" description="Helical" evidence="7">
    <location>
        <begin position="288"/>
        <end position="307"/>
    </location>
</feature>
<dbReference type="KEGG" id="pdx:Psed_2601"/>
<keyword evidence="5 7" id="KW-0472">Membrane</keyword>
<keyword evidence="4 7" id="KW-1133">Transmembrane helix</keyword>
<sequence>MSDSTEVLASAPTTGPAAVAAGIRANAGAADEGGRGSGLRKGIVAIVALVVLFAVPFVANSYLVFVLSLTLVYAISTVGFNLLVGWSGQIGLAHAALFALGAYGSAISVQHGVPFLITIPLAGVAAALLAVIIGFPAVRLKGFFLAIATLALGMAIVELLVFARPITGGGAGMNVDVWTLPGITGSASTYFVILVVAALTFFLTRRALLGRFGRTLQAVRDLGPLTGSLGVSVLRYRLVAFGLSGFIAAVAGTLYSQLQTFIFPAMFHMNLLVPMLVMVFVGGAGSLWGPLVGAAFAVVIIEFFQDLGDQQAIAYGLVLMVVIALLPGGLTSLFRTVRDSRFGTALLRRKPATPVPGTEGTAAAPETAAKEDA</sequence>
<evidence type="ECO:0000256" key="5">
    <source>
        <dbReference type="ARBA" id="ARBA00023136"/>
    </source>
</evidence>
<keyword evidence="9" id="KW-1185">Reference proteome</keyword>
<dbReference type="GO" id="GO:0015658">
    <property type="term" value="F:branched-chain amino acid transmembrane transporter activity"/>
    <property type="evidence" value="ECO:0007669"/>
    <property type="project" value="InterPro"/>
</dbReference>
<dbReference type="RefSeq" id="WP_013674728.1">
    <property type="nucleotide sequence ID" value="NC_015312.1"/>
</dbReference>
<evidence type="ECO:0000256" key="1">
    <source>
        <dbReference type="ARBA" id="ARBA00004651"/>
    </source>
</evidence>
<evidence type="ECO:0000256" key="2">
    <source>
        <dbReference type="ARBA" id="ARBA00022475"/>
    </source>
</evidence>